<accession>A0A5B7CNA0</accession>
<protein>
    <submittedName>
        <fullName evidence="2">Uncharacterized protein</fullName>
    </submittedName>
</protein>
<evidence type="ECO:0000313" key="3">
    <source>
        <dbReference type="Proteomes" id="UP000324222"/>
    </source>
</evidence>
<dbReference type="AlphaFoldDB" id="A0A5B7CNA0"/>
<feature type="compositionally biased region" description="Basic residues" evidence="1">
    <location>
        <begin position="230"/>
        <end position="241"/>
    </location>
</feature>
<keyword evidence="3" id="KW-1185">Reference proteome</keyword>
<feature type="region of interest" description="Disordered" evidence="1">
    <location>
        <begin position="230"/>
        <end position="249"/>
    </location>
</feature>
<dbReference type="EMBL" id="VSRR010000111">
    <property type="protein sequence ID" value="MPC10321.1"/>
    <property type="molecule type" value="Genomic_DNA"/>
</dbReference>
<sequence>MFAVGSLCGKSGATRATEAGSASAARPSTLYTATRQTKLLVSTVTMRAADQSSTREHLRYIKSTGATHRLRLLPHILAPPSPPPATPHPENLLPLEFLSDCQIASLCPPSPLPSLLLPFPEQTPLRYNFALIRHHPTCLTFPDTPDHYFALCLTTPHLILTRPAISFTRHNPNSSSPLQFGIISRGGQSAIENQQPDRISLHLATVRPAPPVLASHHRLPICRRHQTSHRPYHPYRPHHHPASSGRTACERQLREDAKEIPHRTPMMTEQHVIFAIFPISSIR</sequence>
<proteinExistence type="predicted"/>
<evidence type="ECO:0000256" key="1">
    <source>
        <dbReference type="SAM" id="MobiDB-lite"/>
    </source>
</evidence>
<evidence type="ECO:0000313" key="2">
    <source>
        <dbReference type="EMBL" id="MPC10321.1"/>
    </source>
</evidence>
<gene>
    <name evidence="2" type="ORF">E2C01_002956</name>
</gene>
<organism evidence="2 3">
    <name type="scientific">Portunus trituberculatus</name>
    <name type="common">Swimming crab</name>
    <name type="synonym">Neptunus trituberculatus</name>
    <dbReference type="NCBI Taxonomy" id="210409"/>
    <lineage>
        <taxon>Eukaryota</taxon>
        <taxon>Metazoa</taxon>
        <taxon>Ecdysozoa</taxon>
        <taxon>Arthropoda</taxon>
        <taxon>Crustacea</taxon>
        <taxon>Multicrustacea</taxon>
        <taxon>Malacostraca</taxon>
        <taxon>Eumalacostraca</taxon>
        <taxon>Eucarida</taxon>
        <taxon>Decapoda</taxon>
        <taxon>Pleocyemata</taxon>
        <taxon>Brachyura</taxon>
        <taxon>Eubrachyura</taxon>
        <taxon>Portunoidea</taxon>
        <taxon>Portunidae</taxon>
        <taxon>Portuninae</taxon>
        <taxon>Portunus</taxon>
    </lineage>
</organism>
<dbReference type="Proteomes" id="UP000324222">
    <property type="component" value="Unassembled WGS sequence"/>
</dbReference>
<reference evidence="2 3" key="1">
    <citation type="submission" date="2019-05" db="EMBL/GenBank/DDBJ databases">
        <title>Another draft genome of Portunus trituberculatus and its Hox gene families provides insights of decapod evolution.</title>
        <authorList>
            <person name="Jeong J.-H."/>
            <person name="Song I."/>
            <person name="Kim S."/>
            <person name="Choi T."/>
            <person name="Kim D."/>
            <person name="Ryu S."/>
            <person name="Kim W."/>
        </authorList>
    </citation>
    <scope>NUCLEOTIDE SEQUENCE [LARGE SCALE GENOMIC DNA]</scope>
    <source>
        <tissue evidence="2">Muscle</tissue>
    </source>
</reference>
<name>A0A5B7CNA0_PORTR</name>
<comment type="caution">
    <text evidence="2">The sequence shown here is derived from an EMBL/GenBank/DDBJ whole genome shotgun (WGS) entry which is preliminary data.</text>
</comment>